<gene>
    <name evidence="1" type="ORF">PAMC26577_37030</name>
</gene>
<evidence type="ECO:0000313" key="2">
    <source>
        <dbReference type="Proteomes" id="UP000195221"/>
    </source>
</evidence>
<dbReference type="AlphaFoldDB" id="A0A2C9XVP4"/>
<comment type="caution">
    <text evidence="1">The sequence shown here is derived from an EMBL/GenBank/DDBJ whole genome shotgun (WGS) entry which is preliminary data.</text>
</comment>
<dbReference type="EMBL" id="NBTZ01000158">
    <property type="protein sequence ID" value="OTP66947.1"/>
    <property type="molecule type" value="Genomic_DNA"/>
</dbReference>
<accession>A0A2C9XVP4</accession>
<organism evidence="1 2">
    <name type="scientific">Caballeronia sordidicola</name>
    <name type="common">Burkholderia sordidicola</name>
    <dbReference type="NCBI Taxonomy" id="196367"/>
    <lineage>
        <taxon>Bacteria</taxon>
        <taxon>Pseudomonadati</taxon>
        <taxon>Pseudomonadota</taxon>
        <taxon>Betaproteobacteria</taxon>
        <taxon>Burkholderiales</taxon>
        <taxon>Burkholderiaceae</taxon>
        <taxon>Caballeronia</taxon>
    </lineage>
</organism>
<evidence type="ECO:0000313" key="1">
    <source>
        <dbReference type="EMBL" id="OTP66947.1"/>
    </source>
</evidence>
<sequence length="93" mass="9761">MALAADHCDARLIAGEFDTEGAQAVADVMTSPVSGLHRCVARRLAGRAYGARSGCGAERLAMEMSRRGAEDPPAGRWAACRLSPMFPEQAGAQ</sequence>
<protein>
    <submittedName>
        <fullName evidence="1">Uncharacterized protein</fullName>
    </submittedName>
</protein>
<name>A0A2C9XVP4_CABSO</name>
<dbReference type="Proteomes" id="UP000195221">
    <property type="component" value="Unassembled WGS sequence"/>
</dbReference>
<reference evidence="1 2" key="1">
    <citation type="submission" date="2017-03" db="EMBL/GenBank/DDBJ databases">
        <title>Genome analysis of strain PAMC 26577.</title>
        <authorList>
            <person name="Oh H.-M."/>
            <person name="Yang J.-A."/>
        </authorList>
    </citation>
    <scope>NUCLEOTIDE SEQUENCE [LARGE SCALE GENOMIC DNA]</scope>
    <source>
        <strain evidence="1 2">PAMC 26577</strain>
    </source>
</reference>
<proteinExistence type="predicted"/>